<dbReference type="PATRIC" id="fig|857265.3.peg.498"/>
<dbReference type="InterPro" id="IPR022265">
    <property type="entry name" value="CHP03790"/>
</dbReference>
<dbReference type="EMBL" id="LAQT01000001">
    <property type="protein sequence ID" value="KPC55470.1"/>
    <property type="molecule type" value="Genomic_DNA"/>
</dbReference>
<feature type="chain" id="PRO_5005849803" description="TIGR03790 family protein" evidence="1">
    <location>
        <begin position="18"/>
        <end position="346"/>
    </location>
</feature>
<sequence length="346" mass="37428">MLKLFALLLLASAPVWAAPAPAAAEPPPYRLGADDIAVVINRNDPYSQEVGAYYAKVHQVPAENIIEIDLPVKAEITPAELEKARTQLNNRLGHNIEALALAWTQPWKVSCQSITSAFTLGLTTGVCQNSCAPTPPSAYFNSPSVRPWQEVGLRPSMLLAADNVANARAMIDRGVAAWGTQPRANAWFVQTADKARSVRAPMFPRDQYIAQLKLTVHRVQAESISNQKDIVVYETGRATVDDINTLGFVPGALADHLTSYGGVITGPNGQMSILHWLDAGATASYGTVSEPCSHPQKFPHPQVLLLHYLAGATAVEAYWKSVAWPAQGLFVGDPLAAPYRRLSAFK</sequence>
<evidence type="ECO:0008006" key="4">
    <source>
        <dbReference type="Google" id="ProtNLM"/>
    </source>
</evidence>
<gene>
    <name evidence="2" type="ORF">WG78_02395</name>
</gene>
<protein>
    <recommendedName>
        <fullName evidence="4">TIGR03790 family protein</fullName>
    </recommendedName>
</protein>
<dbReference type="RefSeq" id="WP_083458712.1">
    <property type="nucleotide sequence ID" value="NZ_LAQT01000001.1"/>
</dbReference>
<dbReference type="STRING" id="857265.WG78_02395"/>
<dbReference type="AlphaFoldDB" id="A0A0N0GR42"/>
<evidence type="ECO:0000313" key="3">
    <source>
        <dbReference type="Proteomes" id="UP000037939"/>
    </source>
</evidence>
<evidence type="ECO:0000313" key="2">
    <source>
        <dbReference type="EMBL" id="KPC55470.1"/>
    </source>
</evidence>
<dbReference type="OrthoDB" id="420256at2"/>
<evidence type="ECO:0000256" key="1">
    <source>
        <dbReference type="SAM" id="SignalP"/>
    </source>
</evidence>
<name>A0A0N0GR42_9NEIS</name>
<keyword evidence="1" id="KW-0732">Signal</keyword>
<keyword evidence="3" id="KW-1185">Reference proteome</keyword>
<accession>A0A0N0GR42</accession>
<organism evidence="2 3">
    <name type="scientific">Amantichitinum ursilacus</name>
    <dbReference type="NCBI Taxonomy" id="857265"/>
    <lineage>
        <taxon>Bacteria</taxon>
        <taxon>Pseudomonadati</taxon>
        <taxon>Pseudomonadota</taxon>
        <taxon>Betaproteobacteria</taxon>
        <taxon>Neisseriales</taxon>
        <taxon>Chitinibacteraceae</taxon>
        <taxon>Amantichitinum</taxon>
    </lineage>
</organism>
<proteinExistence type="predicted"/>
<reference evidence="2 3" key="1">
    <citation type="submission" date="2015-07" db="EMBL/GenBank/DDBJ databases">
        <title>Draft genome sequence of the Amantichitinum ursilacus IGB-41, a new chitin-degrading bacterium.</title>
        <authorList>
            <person name="Kirstahler P."/>
            <person name="Guenther M."/>
            <person name="Grumaz C."/>
            <person name="Rupp S."/>
            <person name="Zibek S."/>
            <person name="Sohn K."/>
        </authorList>
    </citation>
    <scope>NUCLEOTIDE SEQUENCE [LARGE SCALE GENOMIC DNA]</scope>
    <source>
        <strain evidence="2 3">IGB-41</strain>
    </source>
</reference>
<comment type="caution">
    <text evidence="2">The sequence shown here is derived from an EMBL/GenBank/DDBJ whole genome shotgun (WGS) entry which is preliminary data.</text>
</comment>
<dbReference type="NCBIfam" id="TIGR03790">
    <property type="entry name" value="TIGR03790 family protein"/>
    <property type="match status" value="1"/>
</dbReference>
<dbReference type="Proteomes" id="UP000037939">
    <property type="component" value="Unassembled WGS sequence"/>
</dbReference>
<feature type="signal peptide" evidence="1">
    <location>
        <begin position="1"/>
        <end position="17"/>
    </location>
</feature>